<dbReference type="InterPro" id="IPR015424">
    <property type="entry name" value="PyrdxlP-dep_Trfase"/>
</dbReference>
<dbReference type="AlphaFoldDB" id="A0A0F9UEA2"/>
<evidence type="ECO:0000256" key="4">
    <source>
        <dbReference type="ARBA" id="ARBA00022898"/>
    </source>
</evidence>
<comment type="similarity">
    <text evidence="2">Belongs to the class-V pyridoxal-phosphate-dependent aminotransferase family. NifS/IscS subfamily.</text>
</comment>
<dbReference type="InterPro" id="IPR020578">
    <property type="entry name" value="Aminotrans_V_PyrdxlP_BS"/>
</dbReference>
<evidence type="ECO:0000256" key="1">
    <source>
        <dbReference type="ARBA" id="ARBA00001933"/>
    </source>
</evidence>
<keyword evidence="4" id="KW-0663">Pyridoxal phosphate</keyword>
<name>A0A0F9UEA2_9ZZZZ</name>
<dbReference type="PANTHER" id="PTHR11601">
    <property type="entry name" value="CYSTEINE DESULFURYLASE FAMILY MEMBER"/>
    <property type="match status" value="1"/>
</dbReference>
<dbReference type="PROSITE" id="PS00595">
    <property type="entry name" value="AA_TRANSFER_CLASS_5"/>
    <property type="match status" value="1"/>
</dbReference>
<keyword evidence="5" id="KW-0408">Iron</keyword>
<dbReference type="PANTHER" id="PTHR11601:SF34">
    <property type="entry name" value="CYSTEINE DESULFURASE"/>
    <property type="match status" value="1"/>
</dbReference>
<dbReference type="EMBL" id="LAZR01000102">
    <property type="protein sequence ID" value="KKN91520.1"/>
    <property type="molecule type" value="Genomic_DNA"/>
</dbReference>
<accession>A0A0F9UEA2</accession>
<sequence length="85" mass="9023">MQAAAKIAVDVDDLGVDLLTLSGHKFHGPKGVGILYLRKGLELEALIHGGRQEHGLRAGTENVPAIVGMGQAAELALGRLREMDR</sequence>
<gene>
    <name evidence="8" type="ORF">LCGC14_0216290</name>
</gene>
<evidence type="ECO:0000313" key="8">
    <source>
        <dbReference type="EMBL" id="KKN91520.1"/>
    </source>
</evidence>
<evidence type="ECO:0000256" key="3">
    <source>
        <dbReference type="ARBA" id="ARBA00022723"/>
    </source>
</evidence>
<protein>
    <recommendedName>
        <fullName evidence="7">Aminotransferase class V domain-containing protein</fullName>
    </recommendedName>
</protein>
<dbReference type="InterPro" id="IPR015421">
    <property type="entry name" value="PyrdxlP-dep_Trfase_major"/>
</dbReference>
<evidence type="ECO:0000256" key="5">
    <source>
        <dbReference type="ARBA" id="ARBA00023004"/>
    </source>
</evidence>
<reference evidence="8" key="1">
    <citation type="journal article" date="2015" name="Nature">
        <title>Complex archaea that bridge the gap between prokaryotes and eukaryotes.</title>
        <authorList>
            <person name="Spang A."/>
            <person name="Saw J.H."/>
            <person name="Jorgensen S.L."/>
            <person name="Zaremba-Niedzwiedzka K."/>
            <person name="Martijn J."/>
            <person name="Lind A.E."/>
            <person name="van Eijk R."/>
            <person name="Schleper C."/>
            <person name="Guy L."/>
            <person name="Ettema T.J."/>
        </authorList>
    </citation>
    <scope>NUCLEOTIDE SEQUENCE</scope>
</reference>
<dbReference type="Pfam" id="PF00266">
    <property type="entry name" value="Aminotran_5"/>
    <property type="match status" value="1"/>
</dbReference>
<keyword evidence="3" id="KW-0479">Metal-binding</keyword>
<dbReference type="GO" id="GO:0046872">
    <property type="term" value="F:metal ion binding"/>
    <property type="evidence" value="ECO:0007669"/>
    <property type="project" value="UniProtKB-KW"/>
</dbReference>
<proteinExistence type="inferred from homology"/>
<dbReference type="SUPFAM" id="SSF53383">
    <property type="entry name" value="PLP-dependent transferases"/>
    <property type="match status" value="1"/>
</dbReference>
<evidence type="ECO:0000259" key="7">
    <source>
        <dbReference type="Pfam" id="PF00266"/>
    </source>
</evidence>
<feature type="domain" description="Aminotransferase class V" evidence="7">
    <location>
        <begin position="2"/>
        <end position="76"/>
    </location>
</feature>
<dbReference type="GO" id="GO:0051536">
    <property type="term" value="F:iron-sulfur cluster binding"/>
    <property type="evidence" value="ECO:0007669"/>
    <property type="project" value="UniProtKB-KW"/>
</dbReference>
<keyword evidence="6" id="KW-0411">Iron-sulfur</keyword>
<comment type="caution">
    <text evidence="8">The sequence shown here is derived from an EMBL/GenBank/DDBJ whole genome shotgun (WGS) entry which is preliminary data.</text>
</comment>
<evidence type="ECO:0000256" key="6">
    <source>
        <dbReference type="ARBA" id="ARBA00023014"/>
    </source>
</evidence>
<evidence type="ECO:0000256" key="2">
    <source>
        <dbReference type="ARBA" id="ARBA00006490"/>
    </source>
</evidence>
<comment type="cofactor">
    <cofactor evidence="1">
        <name>pyridoxal 5'-phosphate</name>
        <dbReference type="ChEBI" id="CHEBI:597326"/>
    </cofactor>
</comment>
<organism evidence="8">
    <name type="scientific">marine sediment metagenome</name>
    <dbReference type="NCBI Taxonomy" id="412755"/>
    <lineage>
        <taxon>unclassified sequences</taxon>
        <taxon>metagenomes</taxon>
        <taxon>ecological metagenomes</taxon>
    </lineage>
</organism>
<feature type="non-terminal residue" evidence="8">
    <location>
        <position position="85"/>
    </location>
</feature>
<dbReference type="InterPro" id="IPR000192">
    <property type="entry name" value="Aminotrans_V_dom"/>
</dbReference>
<dbReference type="Gene3D" id="3.40.640.10">
    <property type="entry name" value="Type I PLP-dependent aspartate aminotransferase-like (Major domain)"/>
    <property type="match status" value="1"/>
</dbReference>